<keyword evidence="2" id="KW-1133">Transmembrane helix</keyword>
<dbReference type="GO" id="GO:0071786">
    <property type="term" value="P:endoplasmic reticulum tubular network organization"/>
    <property type="evidence" value="ECO:0007669"/>
    <property type="project" value="TreeGrafter"/>
</dbReference>
<organism evidence="3 4">
    <name type="scientific">Hyalella azteca</name>
    <name type="common">Amphipod</name>
    <dbReference type="NCBI Taxonomy" id="294128"/>
    <lineage>
        <taxon>Eukaryota</taxon>
        <taxon>Metazoa</taxon>
        <taxon>Ecdysozoa</taxon>
        <taxon>Arthropoda</taxon>
        <taxon>Crustacea</taxon>
        <taxon>Multicrustacea</taxon>
        <taxon>Malacostraca</taxon>
        <taxon>Eumalacostraca</taxon>
        <taxon>Peracarida</taxon>
        <taxon>Amphipoda</taxon>
        <taxon>Senticaudata</taxon>
        <taxon>Talitrida</taxon>
        <taxon>Talitroidea</taxon>
        <taxon>Hyalellidae</taxon>
        <taxon>Hyalella</taxon>
    </lineage>
</organism>
<name>A0A8B7N2N8_HYAAZ</name>
<dbReference type="Proteomes" id="UP000694843">
    <property type="component" value="Unplaced"/>
</dbReference>
<dbReference type="GO" id="GO:0005789">
    <property type="term" value="C:endoplasmic reticulum membrane"/>
    <property type="evidence" value="ECO:0007669"/>
    <property type="project" value="TreeGrafter"/>
</dbReference>
<dbReference type="RefSeq" id="XP_018008096.1">
    <property type="nucleotide sequence ID" value="XM_018152607.2"/>
</dbReference>
<dbReference type="GO" id="GO:0005881">
    <property type="term" value="C:cytoplasmic microtubule"/>
    <property type="evidence" value="ECO:0007669"/>
    <property type="project" value="TreeGrafter"/>
</dbReference>
<dbReference type="OrthoDB" id="10009287at2759"/>
<keyword evidence="3" id="KW-1185">Reference proteome</keyword>
<protein>
    <submittedName>
        <fullName evidence="4">Mucin-5AC</fullName>
    </submittedName>
</protein>
<keyword evidence="2" id="KW-0472">Membrane</keyword>
<evidence type="ECO:0000313" key="3">
    <source>
        <dbReference type="Proteomes" id="UP000694843"/>
    </source>
</evidence>
<evidence type="ECO:0000256" key="2">
    <source>
        <dbReference type="SAM" id="Phobius"/>
    </source>
</evidence>
<feature type="compositionally biased region" description="Basic and acidic residues" evidence="1">
    <location>
        <begin position="639"/>
        <end position="651"/>
    </location>
</feature>
<dbReference type="GO" id="GO:0071782">
    <property type="term" value="C:endoplasmic reticulum tubular network"/>
    <property type="evidence" value="ECO:0007669"/>
    <property type="project" value="TreeGrafter"/>
</dbReference>
<dbReference type="GO" id="GO:0008017">
    <property type="term" value="F:microtubule binding"/>
    <property type="evidence" value="ECO:0007669"/>
    <property type="project" value="TreeGrafter"/>
</dbReference>
<feature type="transmembrane region" description="Helical" evidence="2">
    <location>
        <begin position="433"/>
        <end position="457"/>
    </location>
</feature>
<dbReference type="InterPro" id="IPR004345">
    <property type="entry name" value="TB2_DP1_HVA22"/>
</dbReference>
<gene>
    <name evidence="4" type="primary">LOC108665804</name>
</gene>
<feature type="region of interest" description="Disordered" evidence="1">
    <location>
        <begin position="41"/>
        <end position="103"/>
    </location>
</feature>
<dbReference type="PANTHER" id="PTHR12300">
    <property type="entry name" value="HVA22-LIKE PROTEINS"/>
    <property type="match status" value="1"/>
</dbReference>
<feature type="region of interest" description="Disordered" evidence="1">
    <location>
        <begin position="554"/>
        <end position="615"/>
    </location>
</feature>
<feature type="region of interest" description="Disordered" evidence="1">
    <location>
        <begin position="629"/>
        <end position="694"/>
    </location>
</feature>
<dbReference type="PANTHER" id="PTHR12300:SF117">
    <property type="entry name" value="LP05237P-RELATED"/>
    <property type="match status" value="1"/>
</dbReference>
<proteinExistence type="predicted"/>
<feature type="region of interest" description="Disordered" evidence="1">
    <location>
        <begin position="295"/>
        <end position="318"/>
    </location>
</feature>
<keyword evidence="2" id="KW-0812">Transmembrane</keyword>
<feature type="region of interest" description="Disordered" evidence="1">
    <location>
        <begin position="1"/>
        <end position="27"/>
    </location>
</feature>
<dbReference type="GeneID" id="108665804"/>
<reference evidence="4" key="1">
    <citation type="submission" date="2025-08" db="UniProtKB">
        <authorList>
            <consortium name="RefSeq"/>
        </authorList>
    </citation>
    <scope>IDENTIFICATION</scope>
    <source>
        <tissue evidence="4">Whole organism</tissue>
    </source>
</reference>
<feature type="compositionally biased region" description="Gly residues" evidence="1">
    <location>
        <begin position="664"/>
        <end position="673"/>
    </location>
</feature>
<feature type="compositionally biased region" description="Low complexity" evidence="1">
    <location>
        <begin position="64"/>
        <end position="102"/>
    </location>
</feature>
<feature type="compositionally biased region" description="Low complexity" evidence="1">
    <location>
        <begin position="264"/>
        <end position="279"/>
    </location>
</feature>
<dbReference type="KEGG" id="hazt:108665804"/>
<evidence type="ECO:0000256" key="1">
    <source>
        <dbReference type="SAM" id="MobiDB-lite"/>
    </source>
</evidence>
<dbReference type="Pfam" id="PF03134">
    <property type="entry name" value="TB2_DP1_HVA22"/>
    <property type="match status" value="1"/>
</dbReference>
<accession>A0A8B7N2N8</accession>
<dbReference type="AlphaFoldDB" id="A0A8B7N2N8"/>
<sequence>MAANSDPDGQTTAYLVPPAISEDIDSDNDYQRYSLTIAGSAGATKSALSRKRSCKRPAPPPPSTTSTSTLPSLSSTTSTSTLFSTSSTTSLPRTLSPSLLPTMNTSAQSIPVHQLPGSEGSVDAVIGTQASELHAPPEVPVRSQASVQATKKLITAPGAGGQPSVVLAQEMLHSEESSDYEYMENVPSMYPYGHYPGYPQGTPYPSSPYGTVFYPPPGWGGYKGLLHSSSEGSVIASRRRAITTGGPLVPVLEEPYHNNGGGYPSLSTSPPAAAPSGSSQRRHVAISGPLVPVRDNSYYGAPGSPPTSPSGANHRRRPTARSLVPVQENPYYRALGSPPTSPSSRGYSGRRLERSDSLITVAHLNEDLYVISPFLRLTLTNMTCVVVVAALALPNFATLFYTVFRLVFGTLFPAYYSYKAVKTKNVKEYVKWMMYWIVFAFFTCFETITDLFLAFWFPFYYELKIVLVLWLLSPATRGSSVLYRRFVHPWLTQREDEIDECIARAKEQGYSTVLQLGTKGVNYATSVIMQTAIKGGGGLVNQLKRSYSVGELGAPEDHLDAGDLNSNTKAPSLMGEYDPHPRHTGAGSTRPLQGSLGDTIADPTEGIEGSAPRARVGPVPLFYEEQQEMDVETPVTRGESTRGRRVARGEDEKIDDEPLMARGDGTGGRGLARGRGVTTRSMASQEPSHTKLFF</sequence>
<evidence type="ECO:0000313" key="4">
    <source>
        <dbReference type="RefSeq" id="XP_018008096.1"/>
    </source>
</evidence>
<feature type="region of interest" description="Disordered" evidence="1">
    <location>
        <begin position="252"/>
        <end position="283"/>
    </location>
</feature>